<evidence type="ECO:0000313" key="11">
    <source>
        <dbReference type="EMBL" id="KAK9923944.1"/>
    </source>
</evidence>
<evidence type="ECO:0000256" key="4">
    <source>
        <dbReference type="ARBA" id="ARBA00022801"/>
    </source>
</evidence>
<evidence type="ECO:0000259" key="10">
    <source>
        <dbReference type="Pfam" id="PF20985"/>
    </source>
</evidence>
<dbReference type="PRINTS" id="PR00776">
    <property type="entry name" value="HEMOGLOBNASE"/>
</dbReference>
<dbReference type="PIRSF" id="PIRSF019663">
    <property type="entry name" value="Legumain"/>
    <property type="match status" value="1"/>
</dbReference>
<evidence type="ECO:0000313" key="12">
    <source>
        <dbReference type="Proteomes" id="UP001457282"/>
    </source>
</evidence>
<comment type="caution">
    <text evidence="11">The sequence shown here is derived from an EMBL/GenBank/DDBJ whole genome shotgun (WGS) entry which is preliminary data.</text>
</comment>
<evidence type="ECO:0000256" key="2">
    <source>
        <dbReference type="ARBA" id="ARBA00022670"/>
    </source>
</evidence>
<comment type="similarity">
    <text evidence="1">Belongs to the peptidase C13 family.</text>
</comment>
<gene>
    <name evidence="11" type="ORF">M0R45_032340</name>
</gene>
<dbReference type="Gene3D" id="1.10.132.130">
    <property type="match status" value="1"/>
</dbReference>
<proteinExistence type="inferred from homology"/>
<dbReference type="EMBL" id="JBEDUW010000006">
    <property type="protein sequence ID" value="KAK9923944.1"/>
    <property type="molecule type" value="Genomic_DNA"/>
</dbReference>
<dbReference type="Proteomes" id="UP001457282">
    <property type="component" value="Unassembled WGS sequence"/>
</dbReference>
<keyword evidence="2" id="KW-0645">Protease</keyword>
<dbReference type="CDD" id="cd21115">
    <property type="entry name" value="legumain_C"/>
    <property type="match status" value="1"/>
</dbReference>
<evidence type="ECO:0000256" key="5">
    <source>
        <dbReference type="ARBA" id="ARBA00022807"/>
    </source>
</evidence>
<dbReference type="InterPro" id="IPR046427">
    <property type="entry name" value="Legumain_prodom_sf"/>
</dbReference>
<feature type="signal peptide" evidence="9">
    <location>
        <begin position="1"/>
        <end position="25"/>
    </location>
</feature>
<dbReference type="GO" id="GO:0004197">
    <property type="term" value="F:cysteine-type endopeptidase activity"/>
    <property type="evidence" value="ECO:0007669"/>
    <property type="project" value="InterPro"/>
</dbReference>
<evidence type="ECO:0000256" key="8">
    <source>
        <dbReference type="PIRSR" id="PIRSR019663-1"/>
    </source>
</evidence>
<dbReference type="Gene3D" id="3.40.50.1460">
    <property type="match status" value="1"/>
</dbReference>
<dbReference type="PANTHER" id="PTHR12000:SF50">
    <property type="entry name" value="VACUOLAR-PROCESSING ENZYME GAMMA-ISOZYME"/>
    <property type="match status" value="1"/>
</dbReference>
<dbReference type="InterPro" id="IPR048501">
    <property type="entry name" value="Legum_prodom"/>
</dbReference>
<accession>A0AAW1WJ23</accession>
<keyword evidence="12" id="KW-1185">Reference proteome</keyword>
<dbReference type="GO" id="GO:0051603">
    <property type="term" value="P:proteolysis involved in protein catabolic process"/>
    <property type="evidence" value="ECO:0007669"/>
    <property type="project" value="InterPro"/>
</dbReference>
<evidence type="ECO:0000256" key="7">
    <source>
        <dbReference type="ARBA" id="ARBA00023180"/>
    </source>
</evidence>
<feature type="chain" id="PRO_5043710628" description="Legumain prodomain domain-containing protein" evidence="9">
    <location>
        <begin position="26"/>
        <end position="460"/>
    </location>
</feature>
<evidence type="ECO:0000256" key="9">
    <source>
        <dbReference type="SAM" id="SignalP"/>
    </source>
</evidence>
<keyword evidence="3 9" id="KW-0732">Signal</keyword>
<dbReference type="PANTHER" id="PTHR12000">
    <property type="entry name" value="HEMOGLOBINASE FAMILY MEMBER"/>
    <property type="match status" value="1"/>
</dbReference>
<dbReference type="InterPro" id="IPR043577">
    <property type="entry name" value="AE"/>
</dbReference>
<evidence type="ECO:0000256" key="1">
    <source>
        <dbReference type="ARBA" id="ARBA00009941"/>
    </source>
</evidence>
<dbReference type="InterPro" id="IPR001096">
    <property type="entry name" value="Peptidase_C13"/>
</dbReference>
<sequence length="460" mass="51224">MSIQGWAVLLFLAFLSLSTIGSTIGENGSTSTTHHKAKGKRWALLIAGSNGYYNYRHQADVCHAYQILKKGGLKDENIIVFMYDDIAFNLENPRPGVIINKPNGRDVYKGVPKDYTGDEVNSHNFYAAILGNKTALKGGSGKVLETGPNDHIFIYYTDHGAAGLLGMPSDSDAVYAKDLIHVLKKKHVAKGYKSMVFYLEACESGSMFEGLLPKNLSIYATTAANAQESSYATYCYDDDPRVPKEFGTCLGDLYSISWMEDCDANDLRKETFGVQYGRVRNRTDESHVMKYGDMSHIKEFLFTYMGAAPLNHSYAPFKATLSESLSRSVSQRDVALLHFQHKVNRAPTGSHEKFEAQKQLLDEIARRKHVDYSITKIGELLFGTEKGSNVLTNVRPSGQPLVDDWDCFKMFIRTYESHCGKLSAYGMKYTRAFANMCNAGVSLEKMVAVSDQACSKKPHV</sequence>
<reference evidence="11 12" key="1">
    <citation type="journal article" date="2023" name="G3 (Bethesda)">
        <title>A chromosome-length genome assembly and annotation of blackberry (Rubus argutus, cv. 'Hillquist').</title>
        <authorList>
            <person name="Bruna T."/>
            <person name="Aryal R."/>
            <person name="Dudchenko O."/>
            <person name="Sargent D.J."/>
            <person name="Mead D."/>
            <person name="Buti M."/>
            <person name="Cavallini A."/>
            <person name="Hytonen T."/>
            <person name="Andres J."/>
            <person name="Pham M."/>
            <person name="Weisz D."/>
            <person name="Mascagni F."/>
            <person name="Usai G."/>
            <person name="Natali L."/>
            <person name="Bassil N."/>
            <person name="Fernandez G.E."/>
            <person name="Lomsadze A."/>
            <person name="Armour M."/>
            <person name="Olukolu B."/>
            <person name="Poorten T."/>
            <person name="Britton C."/>
            <person name="Davik J."/>
            <person name="Ashrafi H."/>
            <person name="Aiden E.L."/>
            <person name="Borodovsky M."/>
            <person name="Worthington M."/>
        </authorList>
    </citation>
    <scope>NUCLEOTIDE SEQUENCE [LARGE SCALE GENOMIC DNA]</scope>
    <source>
        <strain evidence="11">PI 553951</strain>
    </source>
</reference>
<keyword evidence="6" id="KW-1015">Disulfide bond</keyword>
<dbReference type="PIRSF" id="PIRSF500139">
    <property type="entry name" value="AE"/>
    <property type="match status" value="1"/>
</dbReference>
<keyword evidence="5" id="KW-0788">Thiol protease</keyword>
<dbReference type="AlphaFoldDB" id="A0AAW1WJ23"/>
<organism evidence="11 12">
    <name type="scientific">Rubus argutus</name>
    <name type="common">Southern blackberry</name>
    <dbReference type="NCBI Taxonomy" id="59490"/>
    <lineage>
        <taxon>Eukaryota</taxon>
        <taxon>Viridiplantae</taxon>
        <taxon>Streptophyta</taxon>
        <taxon>Embryophyta</taxon>
        <taxon>Tracheophyta</taxon>
        <taxon>Spermatophyta</taxon>
        <taxon>Magnoliopsida</taxon>
        <taxon>eudicotyledons</taxon>
        <taxon>Gunneridae</taxon>
        <taxon>Pentapetalae</taxon>
        <taxon>rosids</taxon>
        <taxon>fabids</taxon>
        <taxon>Rosales</taxon>
        <taxon>Rosaceae</taxon>
        <taxon>Rosoideae</taxon>
        <taxon>Rosoideae incertae sedis</taxon>
        <taxon>Rubus</taxon>
    </lineage>
</organism>
<keyword evidence="7" id="KW-0325">Glycoprotein</keyword>
<dbReference type="GO" id="GO:0005773">
    <property type="term" value="C:vacuole"/>
    <property type="evidence" value="ECO:0007669"/>
    <property type="project" value="GOC"/>
</dbReference>
<dbReference type="FunFam" id="1.10.132.130:FF:000001">
    <property type="entry name" value="Vacuolar-processing enzyme beta-isozyme"/>
    <property type="match status" value="1"/>
</dbReference>
<evidence type="ECO:0000256" key="3">
    <source>
        <dbReference type="ARBA" id="ARBA00022729"/>
    </source>
</evidence>
<dbReference type="Pfam" id="PF01650">
    <property type="entry name" value="Peptidase_C13"/>
    <property type="match status" value="1"/>
</dbReference>
<name>A0AAW1WJ23_RUBAR</name>
<feature type="active site" description="Nucleophile" evidence="8">
    <location>
        <position position="202"/>
    </location>
</feature>
<dbReference type="Pfam" id="PF20985">
    <property type="entry name" value="Legum_prodom"/>
    <property type="match status" value="1"/>
</dbReference>
<dbReference type="FunFam" id="3.40.50.1460:FF:000005">
    <property type="entry name" value="Vacuolar-processing enzyme beta-isozyme"/>
    <property type="match status" value="1"/>
</dbReference>
<protein>
    <recommendedName>
        <fullName evidence="10">Legumain prodomain domain-containing protein</fullName>
    </recommendedName>
</protein>
<keyword evidence="4" id="KW-0378">Hydrolase</keyword>
<evidence type="ECO:0000256" key="6">
    <source>
        <dbReference type="ARBA" id="ARBA00023157"/>
    </source>
</evidence>
<feature type="active site" evidence="8">
    <location>
        <position position="159"/>
    </location>
</feature>
<dbReference type="GO" id="GO:0006624">
    <property type="term" value="P:vacuolar protein processing"/>
    <property type="evidence" value="ECO:0007669"/>
    <property type="project" value="TreeGrafter"/>
</dbReference>
<feature type="domain" description="Legumain prodomain" evidence="10">
    <location>
        <begin position="358"/>
        <end position="454"/>
    </location>
</feature>